<reference evidence="2 3" key="1">
    <citation type="submission" date="2017-08" db="EMBL/GenBank/DDBJ databases">
        <title>Draft genome sequence of filamentous cyanobacterium Calothrix elsteri CCALA 953.</title>
        <authorList>
            <person name="Gagunashvili A.N."/>
            <person name="Elster J."/>
            <person name="Andresson O.S."/>
        </authorList>
    </citation>
    <scope>NUCLEOTIDE SEQUENCE [LARGE SCALE GENOMIC DNA]</scope>
    <source>
        <strain evidence="2 3">CCALA 953</strain>
    </source>
</reference>
<dbReference type="InterPro" id="IPR047589">
    <property type="entry name" value="DUF11_rpt"/>
</dbReference>
<accession>A0A2A2TKN0</accession>
<organism evidence="2 3">
    <name type="scientific">Brunnivagina elsteri CCALA 953</name>
    <dbReference type="NCBI Taxonomy" id="987040"/>
    <lineage>
        <taxon>Bacteria</taxon>
        <taxon>Bacillati</taxon>
        <taxon>Cyanobacteriota</taxon>
        <taxon>Cyanophyceae</taxon>
        <taxon>Nostocales</taxon>
        <taxon>Calotrichaceae</taxon>
        <taxon>Brunnivagina</taxon>
    </lineage>
</organism>
<dbReference type="EMBL" id="NTFS01000077">
    <property type="protein sequence ID" value="PAX57106.1"/>
    <property type="molecule type" value="Genomic_DNA"/>
</dbReference>
<evidence type="ECO:0008006" key="4">
    <source>
        <dbReference type="Google" id="ProtNLM"/>
    </source>
</evidence>
<feature type="signal peptide" evidence="1">
    <location>
        <begin position="1"/>
        <end position="22"/>
    </location>
</feature>
<evidence type="ECO:0000313" key="3">
    <source>
        <dbReference type="Proteomes" id="UP000218238"/>
    </source>
</evidence>
<proteinExistence type="predicted"/>
<dbReference type="Proteomes" id="UP000218238">
    <property type="component" value="Unassembled WGS sequence"/>
</dbReference>
<dbReference type="RefSeq" id="WP_095721475.1">
    <property type="nucleotide sequence ID" value="NZ_NTFS01000077.1"/>
</dbReference>
<dbReference type="InterPro" id="IPR014468">
    <property type="entry name" value="UCP014979"/>
</dbReference>
<sequence length="188" mass="20316">MKRSYLFGLGAVTLIASAIVVAQIPAAKNFFQSGVNAQNVQKQQKVTLQLDAEKQVIAQDQQGKQSKSWQALKGQVSVQPGDVLRYTISGENISDKQVKNLTVNQPIPKGMEFVLKSAVGDVKSNAKVTYSIDAGRSFVENPTVKVTLPNGKVETKAAPASAYTHIRMEIPSVEAKSVVKGSYQVQVK</sequence>
<feature type="chain" id="PRO_5012878259" description="DUF11 domain-containing protein" evidence="1">
    <location>
        <begin position="23"/>
        <end position="188"/>
    </location>
</feature>
<dbReference type="PIRSF" id="PIRSF014979">
    <property type="entry name" value="UCP014979"/>
    <property type="match status" value="1"/>
</dbReference>
<protein>
    <recommendedName>
        <fullName evidence="4">DUF11 domain-containing protein</fullName>
    </recommendedName>
</protein>
<keyword evidence="1" id="KW-0732">Signal</keyword>
<gene>
    <name evidence="2" type="ORF">CK510_09520</name>
</gene>
<evidence type="ECO:0000313" key="2">
    <source>
        <dbReference type="EMBL" id="PAX57106.1"/>
    </source>
</evidence>
<comment type="caution">
    <text evidence="2">The sequence shown here is derived from an EMBL/GenBank/DDBJ whole genome shotgun (WGS) entry which is preliminary data.</text>
</comment>
<evidence type="ECO:0000256" key="1">
    <source>
        <dbReference type="SAM" id="SignalP"/>
    </source>
</evidence>
<keyword evidence="3" id="KW-1185">Reference proteome</keyword>
<name>A0A2A2TKN0_9CYAN</name>
<dbReference type="AlphaFoldDB" id="A0A2A2TKN0"/>
<dbReference type="NCBIfam" id="TIGR01451">
    <property type="entry name" value="B_ant_repeat"/>
    <property type="match status" value="1"/>
</dbReference>
<dbReference type="OrthoDB" id="484368at2"/>